<dbReference type="InterPro" id="IPR000182">
    <property type="entry name" value="GNAT_dom"/>
</dbReference>
<dbReference type="Gene3D" id="3.90.79.10">
    <property type="entry name" value="Nucleoside Triphosphate Pyrophosphohydrolase"/>
    <property type="match status" value="1"/>
</dbReference>
<evidence type="ECO:0000256" key="1">
    <source>
        <dbReference type="ARBA" id="ARBA00001946"/>
    </source>
</evidence>
<protein>
    <submittedName>
        <fullName evidence="7">GNAT family N-acetyltransferase</fullName>
        <ecNumber evidence="7">2.3.1.-</ecNumber>
    </submittedName>
</protein>
<evidence type="ECO:0000313" key="7">
    <source>
        <dbReference type="EMBL" id="QUC07194.1"/>
    </source>
</evidence>
<comment type="cofactor">
    <cofactor evidence="1">
        <name>Mg(2+)</name>
        <dbReference type="ChEBI" id="CHEBI:18420"/>
    </cofactor>
</comment>
<evidence type="ECO:0000259" key="6">
    <source>
        <dbReference type="PROSITE" id="PS51462"/>
    </source>
</evidence>
<dbReference type="PROSITE" id="PS00893">
    <property type="entry name" value="NUDIX_BOX"/>
    <property type="match status" value="1"/>
</dbReference>
<dbReference type="EC" id="2.3.1.-" evidence="7"/>
<keyword evidence="3 4" id="KW-0378">Hydrolase</keyword>
<dbReference type="SUPFAM" id="SSF55811">
    <property type="entry name" value="Nudix"/>
    <property type="match status" value="1"/>
</dbReference>
<feature type="domain" description="Nudix hydrolase" evidence="6">
    <location>
        <begin position="145"/>
        <end position="274"/>
    </location>
</feature>
<feature type="domain" description="N-acetyltransferase" evidence="5">
    <location>
        <begin position="5"/>
        <end position="147"/>
    </location>
</feature>
<evidence type="ECO:0000259" key="5">
    <source>
        <dbReference type="PROSITE" id="PS51186"/>
    </source>
</evidence>
<dbReference type="PRINTS" id="PR00502">
    <property type="entry name" value="NUDIXFAMILY"/>
</dbReference>
<proteinExistence type="inferred from homology"/>
<dbReference type="PROSITE" id="PS51462">
    <property type="entry name" value="NUDIX"/>
    <property type="match status" value="1"/>
</dbReference>
<dbReference type="PANTHER" id="PTHR43046">
    <property type="entry name" value="GDP-MANNOSE MANNOSYL HYDROLASE"/>
    <property type="match status" value="1"/>
</dbReference>
<evidence type="ECO:0000256" key="2">
    <source>
        <dbReference type="ARBA" id="ARBA00005582"/>
    </source>
</evidence>
<dbReference type="PANTHER" id="PTHR43046:SF2">
    <property type="entry name" value="8-OXO-DGTP DIPHOSPHATASE-RELATED"/>
    <property type="match status" value="1"/>
</dbReference>
<reference evidence="7 8" key="1">
    <citation type="submission" date="2021-03" db="EMBL/GenBank/DDBJ databases">
        <title>Human Oral Microbial Genomes.</title>
        <authorList>
            <person name="Johnston C.D."/>
            <person name="Chen T."/>
            <person name="Dewhirst F.E."/>
        </authorList>
    </citation>
    <scope>NUCLEOTIDE SEQUENCE [LARGE SCALE GENOMIC DNA]</scope>
    <source>
        <strain evidence="7 8">DSMZ 100122</strain>
    </source>
</reference>
<dbReference type="Pfam" id="PF00293">
    <property type="entry name" value="NUDIX"/>
    <property type="match status" value="1"/>
</dbReference>
<dbReference type="Proteomes" id="UP000678513">
    <property type="component" value="Chromosome"/>
</dbReference>
<dbReference type="RefSeq" id="WP_212321473.1">
    <property type="nucleotide sequence ID" value="NZ_AP024463.1"/>
</dbReference>
<sequence length="274" mass="30464">MIQVKAWEELTKDELFEIVCLRSEVFFVEQRADTPDFDAFDRDPRTRHWWVPDVGGCAAYLRTVELDEPELGVSQSFGRVAVRADRRGEGLARRLIAAALGRLGKKPFVIHAQSYVVPLYQDFGFTTVGEEYLEAGIPHLRMLRPGEIRVSAVVLTDATGQVLLVRKRGTEAFLNPGGKPEPGETPEQCASRELREELGLDLGPGRLIPLGQYRAPAANEAHTVVVADVFKAPEPLAHLPRPRAEIAEAVFVDPARPQPSWAPLFTEQILPRLS</sequence>
<dbReference type="PROSITE" id="PS51186">
    <property type="entry name" value="GNAT"/>
    <property type="match status" value="1"/>
</dbReference>
<dbReference type="InterPro" id="IPR020084">
    <property type="entry name" value="NUDIX_hydrolase_CS"/>
</dbReference>
<dbReference type="GO" id="GO:0016746">
    <property type="term" value="F:acyltransferase activity"/>
    <property type="evidence" value="ECO:0007669"/>
    <property type="project" value="UniProtKB-KW"/>
</dbReference>
<evidence type="ECO:0000256" key="4">
    <source>
        <dbReference type="RuleBase" id="RU003476"/>
    </source>
</evidence>
<keyword evidence="7" id="KW-0808">Transferase</keyword>
<dbReference type="InterPro" id="IPR015797">
    <property type="entry name" value="NUDIX_hydrolase-like_dom_sf"/>
</dbReference>
<gene>
    <name evidence="7" type="ORF">J5A65_09560</name>
</gene>
<accession>A0ABX7Y1Z9</accession>
<name>A0ABX7Y1Z9_9ACTN</name>
<organism evidence="7 8">
    <name type="scientific">Arachnia rubra</name>
    <dbReference type="NCBI Taxonomy" id="1547448"/>
    <lineage>
        <taxon>Bacteria</taxon>
        <taxon>Bacillati</taxon>
        <taxon>Actinomycetota</taxon>
        <taxon>Actinomycetes</taxon>
        <taxon>Propionibacteriales</taxon>
        <taxon>Propionibacteriaceae</taxon>
        <taxon>Arachnia</taxon>
    </lineage>
</organism>
<dbReference type="InterPro" id="IPR000086">
    <property type="entry name" value="NUDIX_hydrolase_dom"/>
</dbReference>
<dbReference type="InterPro" id="IPR016181">
    <property type="entry name" value="Acyl_CoA_acyltransferase"/>
</dbReference>
<dbReference type="InterPro" id="IPR020476">
    <property type="entry name" value="Nudix_hydrolase"/>
</dbReference>
<evidence type="ECO:0000313" key="8">
    <source>
        <dbReference type="Proteomes" id="UP000678513"/>
    </source>
</evidence>
<dbReference type="Pfam" id="PF13673">
    <property type="entry name" value="Acetyltransf_10"/>
    <property type="match status" value="1"/>
</dbReference>
<comment type="similarity">
    <text evidence="2 4">Belongs to the Nudix hydrolase family.</text>
</comment>
<evidence type="ECO:0000256" key="3">
    <source>
        <dbReference type="ARBA" id="ARBA00022801"/>
    </source>
</evidence>
<dbReference type="Gene3D" id="3.40.630.30">
    <property type="match status" value="1"/>
</dbReference>
<dbReference type="SUPFAM" id="SSF55729">
    <property type="entry name" value="Acyl-CoA N-acyltransferases (Nat)"/>
    <property type="match status" value="1"/>
</dbReference>
<keyword evidence="7" id="KW-0012">Acyltransferase</keyword>
<dbReference type="EMBL" id="CP072384">
    <property type="protein sequence ID" value="QUC07194.1"/>
    <property type="molecule type" value="Genomic_DNA"/>
</dbReference>
<keyword evidence="8" id="KW-1185">Reference proteome</keyword>
<dbReference type="CDD" id="cd04690">
    <property type="entry name" value="NUDIX_Hydrolase"/>
    <property type="match status" value="1"/>
</dbReference>